<dbReference type="Proteomes" id="UP001153332">
    <property type="component" value="Unassembled WGS sequence"/>
</dbReference>
<organism evidence="1 2">
    <name type="scientific">Lasiodiplodia mahajangana</name>
    <dbReference type="NCBI Taxonomy" id="1108764"/>
    <lineage>
        <taxon>Eukaryota</taxon>
        <taxon>Fungi</taxon>
        <taxon>Dikarya</taxon>
        <taxon>Ascomycota</taxon>
        <taxon>Pezizomycotina</taxon>
        <taxon>Dothideomycetes</taxon>
        <taxon>Dothideomycetes incertae sedis</taxon>
        <taxon>Botryosphaeriales</taxon>
        <taxon>Botryosphaeriaceae</taxon>
        <taxon>Lasiodiplodia</taxon>
    </lineage>
</organism>
<reference evidence="1" key="1">
    <citation type="submission" date="2022-12" db="EMBL/GenBank/DDBJ databases">
        <title>Genome Sequence of Lasiodiplodia mahajangana.</title>
        <authorList>
            <person name="Buettner E."/>
        </authorList>
    </citation>
    <scope>NUCLEOTIDE SEQUENCE</scope>
    <source>
        <strain evidence="1">VT137</strain>
    </source>
</reference>
<dbReference type="EMBL" id="JAPUUL010001781">
    <property type="protein sequence ID" value="KAJ8126613.1"/>
    <property type="molecule type" value="Genomic_DNA"/>
</dbReference>
<comment type="caution">
    <text evidence="1">The sequence shown here is derived from an EMBL/GenBank/DDBJ whole genome shotgun (WGS) entry which is preliminary data.</text>
</comment>
<evidence type="ECO:0000313" key="2">
    <source>
        <dbReference type="Proteomes" id="UP001153332"/>
    </source>
</evidence>
<proteinExistence type="predicted"/>
<name>A0ACC2JH95_9PEZI</name>
<accession>A0ACC2JH95</accession>
<protein>
    <submittedName>
        <fullName evidence="1">Uncharacterized protein</fullName>
    </submittedName>
</protein>
<evidence type="ECO:0000313" key="1">
    <source>
        <dbReference type="EMBL" id="KAJ8126613.1"/>
    </source>
</evidence>
<sequence length="229" mass="25622">MDPNSDTAYSVANFFTYATPGDIIAAAAALPAISIIVVALRFYTRLTQKVRLGLDDFFILPALVLVIGMGVTLIIGVEREAVGYPTPRPPNADPNFVFTWRDPKITLVQKVQFITQLLMTAAYGFIKFSIVFFYRRIFVTSKRDHFDTITKACIALIIAWTLAYIFAIAFDCGTVWSAHWGSYSDLFQHCHGGFPVQQIYESLLITDLITDILIILLPLPKVSPLESYV</sequence>
<keyword evidence="2" id="KW-1185">Reference proteome</keyword>
<gene>
    <name evidence="1" type="ORF">O1611_g7028</name>
</gene>